<sequence length="155" mass="18506">MSIVKLNTMVLILIAIFIGVGYLLKLWWQRRHIRKLASKIPGPKAYPLIGNILDVLAWTQEESYQKYISLSRKYFPTLRFWAGPYLLIFVSDPRDLEILMNSDKCLERERVRNMIDKYPLGDGLIAIGGEQWRIHRKFILSSFQYRHFEYFIKYM</sequence>
<keyword evidence="8" id="KW-0492">Microsome</keyword>
<organism evidence="14">
    <name type="scientific">Timema cristinae</name>
    <name type="common">Walking stick</name>
    <dbReference type="NCBI Taxonomy" id="61476"/>
    <lineage>
        <taxon>Eukaryota</taxon>
        <taxon>Metazoa</taxon>
        <taxon>Ecdysozoa</taxon>
        <taxon>Arthropoda</taxon>
        <taxon>Hexapoda</taxon>
        <taxon>Insecta</taxon>
        <taxon>Pterygota</taxon>
        <taxon>Neoptera</taxon>
        <taxon>Polyneoptera</taxon>
        <taxon>Phasmatodea</taxon>
        <taxon>Timematodea</taxon>
        <taxon>Timematoidea</taxon>
        <taxon>Timematidae</taxon>
        <taxon>Timema</taxon>
    </lineage>
</organism>
<dbReference type="GO" id="GO:0016705">
    <property type="term" value="F:oxidoreductase activity, acting on paired donors, with incorporation or reduction of molecular oxygen"/>
    <property type="evidence" value="ECO:0007669"/>
    <property type="project" value="InterPro"/>
</dbReference>
<evidence type="ECO:0000256" key="11">
    <source>
        <dbReference type="ARBA" id="ARBA00023033"/>
    </source>
</evidence>
<dbReference type="GO" id="GO:0020037">
    <property type="term" value="F:heme binding"/>
    <property type="evidence" value="ECO:0007669"/>
    <property type="project" value="InterPro"/>
</dbReference>
<evidence type="ECO:0000256" key="13">
    <source>
        <dbReference type="SAM" id="Phobius"/>
    </source>
</evidence>
<evidence type="ECO:0000256" key="12">
    <source>
        <dbReference type="ARBA" id="ARBA00023136"/>
    </source>
</evidence>
<evidence type="ECO:0000256" key="10">
    <source>
        <dbReference type="ARBA" id="ARBA00023004"/>
    </source>
</evidence>
<keyword evidence="9" id="KW-0560">Oxidoreductase</keyword>
<accession>A0A7R9HBM5</accession>
<dbReference type="PANTHER" id="PTHR24291">
    <property type="entry name" value="CYTOCHROME P450 FAMILY 4"/>
    <property type="match status" value="1"/>
</dbReference>
<dbReference type="EMBL" id="OC325405">
    <property type="protein sequence ID" value="CAD7415042.1"/>
    <property type="molecule type" value="Genomic_DNA"/>
</dbReference>
<keyword evidence="10" id="KW-0408">Iron</keyword>
<keyword evidence="7" id="KW-0256">Endoplasmic reticulum</keyword>
<comment type="subcellular location">
    <subcellularLocation>
        <location evidence="3">Endoplasmic reticulum membrane</location>
        <topology evidence="3">Peripheral membrane protein</topology>
    </subcellularLocation>
    <subcellularLocation>
        <location evidence="2">Microsome membrane</location>
        <topology evidence="2">Peripheral membrane protein</topology>
    </subcellularLocation>
</comment>
<comment type="similarity">
    <text evidence="4">Belongs to the cytochrome P450 family.</text>
</comment>
<evidence type="ECO:0000256" key="2">
    <source>
        <dbReference type="ARBA" id="ARBA00004174"/>
    </source>
</evidence>
<dbReference type="Gene3D" id="1.10.630.10">
    <property type="entry name" value="Cytochrome P450"/>
    <property type="match status" value="1"/>
</dbReference>
<keyword evidence="11" id="KW-0503">Monooxygenase</keyword>
<dbReference type="Pfam" id="PF00067">
    <property type="entry name" value="p450"/>
    <property type="match status" value="1"/>
</dbReference>
<keyword evidence="6" id="KW-0479">Metal-binding</keyword>
<keyword evidence="13" id="KW-0812">Transmembrane</keyword>
<keyword evidence="13" id="KW-1133">Transmembrane helix</keyword>
<dbReference type="InterPro" id="IPR050196">
    <property type="entry name" value="Cytochrome_P450_Monoox"/>
</dbReference>
<evidence type="ECO:0000256" key="4">
    <source>
        <dbReference type="ARBA" id="ARBA00010617"/>
    </source>
</evidence>
<name>A0A7R9HBM5_TIMCR</name>
<evidence type="ECO:0000313" key="14">
    <source>
        <dbReference type="EMBL" id="CAD7415042.1"/>
    </source>
</evidence>
<protein>
    <recommendedName>
        <fullName evidence="15">Cytochrome P450</fullName>
    </recommendedName>
</protein>
<dbReference type="AlphaFoldDB" id="A0A7R9HBM5"/>
<gene>
    <name evidence="14" type="ORF">TCEB3V08_LOCUS12300</name>
</gene>
<evidence type="ECO:0008006" key="15">
    <source>
        <dbReference type="Google" id="ProtNLM"/>
    </source>
</evidence>
<dbReference type="GO" id="GO:0005789">
    <property type="term" value="C:endoplasmic reticulum membrane"/>
    <property type="evidence" value="ECO:0007669"/>
    <property type="project" value="UniProtKB-SubCell"/>
</dbReference>
<dbReference type="InterPro" id="IPR001128">
    <property type="entry name" value="Cyt_P450"/>
</dbReference>
<comment type="cofactor">
    <cofactor evidence="1">
        <name>heme</name>
        <dbReference type="ChEBI" id="CHEBI:30413"/>
    </cofactor>
</comment>
<reference evidence="14" key="1">
    <citation type="submission" date="2020-11" db="EMBL/GenBank/DDBJ databases">
        <authorList>
            <person name="Tran Van P."/>
        </authorList>
    </citation>
    <scope>NUCLEOTIDE SEQUENCE</scope>
</reference>
<evidence type="ECO:0000256" key="9">
    <source>
        <dbReference type="ARBA" id="ARBA00023002"/>
    </source>
</evidence>
<dbReference type="SUPFAM" id="SSF48264">
    <property type="entry name" value="Cytochrome P450"/>
    <property type="match status" value="1"/>
</dbReference>
<proteinExistence type="inferred from homology"/>
<evidence type="ECO:0000256" key="3">
    <source>
        <dbReference type="ARBA" id="ARBA00004406"/>
    </source>
</evidence>
<dbReference type="GO" id="GO:0005506">
    <property type="term" value="F:iron ion binding"/>
    <property type="evidence" value="ECO:0007669"/>
    <property type="project" value="InterPro"/>
</dbReference>
<dbReference type="PANTHER" id="PTHR24291:SF189">
    <property type="entry name" value="CYTOCHROME P450 4C3-RELATED"/>
    <property type="match status" value="1"/>
</dbReference>
<feature type="transmembrane region" description="Helical" evidence="13">
    <location>
        <begin position="6"/>
        <end position="28"/>
    </location>
</feature>
<keyword evidence="12 13" id="KW-0472">Membrane</keyword>
<evidence type="ECO:0000256" key="5">
    <source>
        <dbReference type="ARBA" id="ARBA00022617"/>
    </source>
</evidence>
<evidence type="ECO:0000256" key="8">
    <source>
        <dbReference type="ARBA" id="ARBA00022848"/>
    </source>
</evidence>
<evidence type="ECO:0000256" key="6">
    <source>
        <dbReference type="ARBA" id="ARBA00022723"/>
    </source>
</evidence>
<keyword evidence="5" id="KW-0349">Heme</keyword>
<dbReference type="GO" id="GO:0004497">
    <property type="term" value="F:monooxygenase activity"/>
    <property type="evidence" value="ECO:0007669"/>
    <property type="project" value="UniProtKB-KW"/>
</dbReference>
<dbReference type="InterPro" id="IPR036396">
    <property type="entry name" value="Cyt_P450_sf"/>
</dbReference>
<evidence type="ECO:0000256" key="7">
    <source>
        <dbReference type="ARBA" id="ARBA00022824"/>
    </source>
</evidence>
<evidence type="ECO:0000256" key="1">
    <source>
        <dbReference type="ARBA" id="ARBA00001971"/>
    </source>
</evidence>